<feature type="region of interest" description="Disordered" evidence="1">
    <location>
        <begin position="54"/>
        <end position="125"/>
    </location>
</feature>
<evidence type="ECO:0000256" key="1">
    <source>
        <dbReference type="SAM" id="MobiDB-lite"/>
    </source>
</evidence>
<dbReference type="Proteomes" id="UP001152795">
    <property type="component" value="Unassembled WGS sequence"/>
</dbReference>
<gene>
    <name evidence="3" type="ORF">PACLA_8A047980</name>
</gene>
<evidence type="ECO:0000313" key="4">
    <source>
        <dbReference type="Proteomes" id="UP001152795"/>
    </source>
</evidence>
<reference evidence="3" key="1">
    <citation type="submission" date="2020-04" db="EMBL/GenBank/DDBJ databases">
        <authorList>
            <person name="Alioto T."/>
            <person name="Alioto T."/>
            <person name="Gomez Garrido J."/>
        </authorList>
    </citation>
    <scope>NUCLEOTIDE SEQUENCE</scope>
    <source>
        <strain evidence="3">A484AB</strain>
    </source>
</reference>
<feature type="compositionally biased region" description="Basic and acidic residues" evidence="1">
    <location>
        <begin position="110"/>
        <end position="125"/>
    </location>
</feature>
<proteinExistence type="predicted"/>
<keyword evidence="4" id="KW-1185">Reference proteome</keyword>
<organism evidence="3 4">
    <name type="scientific">Paramuricea clavata</name>
    <name type="common">Red gorgonian</name>
    <name type="synonym">Violescent sea-whip</name>
    <dbReference type="NCBI Taxonomy" id="317549"/>
    <lineage>
        <taxon>Eukaryota</taxon>
        <taxon>Metazoa</taxon>
        <taxon>Cnidaria</taxon>
        <taxon>Anthozoa</taxon>
        <taxon>Octocorallia</taxon>
        <taxon>Malacalcyonacea</taxon>
        <taxon>Plexauridae</taxon>
        <taxon>Paramuricea</taxon>
    </lineage>
</organism>
<feature type="non-terminal residue" evidence="3">
    <location>
        <position position="125"/>
    </location>
</feature>
<feature type="compositionally biased region" description="Low complexity" evidence="1">
    <location>
        <begin position="56"/>
        <end position="74"/>
    </location>
</feature>
<dbReference type="InterPro" id="IPR026870">
    <property type="entry name" value="Zinc_ribbon_dom"/>
</dbReference>
<dbReference type="EMBL" id="CACRXK020036267">
    <property type="protein sequence ID" value="CAB4044797.1"/>
    <property type="molecule type" value="Genomic_DNA"/>
</dbReference>
<sequence>MTYQLVTNKTNAGDQFLSDKKLEIYFHLIKLTKMFCSHCGQEKDKNANFCKSCGASVSENKSSPSSSTSQQPLSFKEYLEKKSEAGGSSSSAGSVDTSAFKNIKKRKKNERLSQIKQEKKDEIVK</sequence>
<evidence type="ECO:0000313" key="3">
    <source>
        <dbReference type="EMBL" id="CAB4044797.1"/>
    </source>
</evidence>
<name>A0A6S7KII7_PARCT</name>
<accession>A0A6S7KII7</accession>
<protein>
    <recommendedName>
        <fullName evidence="2">Zinc-ribbon domain-containing protein</fullName>
    </recommendedName>
</protein>
<comment type="caution">
    <text evidence="3">The sequence shown here is derived from an EMBL/GenBank/DDBJ whole genome shotgun (WGS) entry which is preliminary data.</text>
</comment>
<feature type="compositionally biased region" description="Low complexity" evidence="1">
    <location>
        <begin position="85"/>
        <end position="94"/>
    </location>
</feature>
<feature type="domain" description="Zinc-ribbon" evidence="2">
    <location>
        <begin position="35"/>
        <end position="57"/>
    </location>
</feature>
<dbReference type="AlphaFoldDB" id="A0A6S7KII7"/>
<evidence type="ECO:0000259" key="2">
    <source>
        <dbReference type="Pfam" id="PF13240"/>
    </source>
</evidence>
<dbReference type="Pfam" id="PF13240">
    <property type="entry name" value="Zn_Ribbon_1"/>
    <property type="match status" value="1"/>
</dbReference>